<dbReference type="InterPro" id="IPR013785">
    <property type="entry name" value="Aldolase_TIM"/>
</dbReference>
<keyword evidence="5" id="KW-0312">Gluconeogenesis</keyword>
<dbReference type="PANTHER" id="PTHR43778">
    <property type="entry name" value="PYRUVATE CARBOXYLASE"/>
    <property type="match status" value="1"/>
</dbReference>
<evidence type="ECO:0000313" key="22">
    <source>
        <dbReference type="EMBL" id="KAF0332018.1"/>
    </source>
</evidence>
<evidence type="ECO:0000256" key="9">
    <source>
        <dbReference type="ARBA" id="ARBA00022840"/>
    </source>
</evidence>
<comment type="function">
    <text evidence="2">Pyruvate carboxylase catalyzes a 2-step reaction, involving the ATP-dependent carboxylation of the covalently attached biotin in the first step and the transfer of the carboxyl group to pyruvate in the second.</text>
</comment>
<dbReference type="CDD" id="cd06850">
    <property type="entry name" value="biotinyl_domain"/>
    <property type="match status" value="1"/>
</dbReference>
<feature type="domain" description="Pyruvate carboxyltransferase" evidence="21">
    <location>
        <begin position="595"/>
        <end position="868"/>
    </location>
</feature>
<evidence type="ECO:0000256" key="8">
    <source>
        <dbReference type="ARBA" id="ARBA00022741"/>
    </source>
</evidence>
<feature type="domain" description="Biotin carboxylation" evidence="20">
    <location>
        <begin position="38"/>
        <end position="509"/>
    </location>
</feature>
<dbReference type="InterPro" id="IPR005930">
    <property type="entry name" value="Pyruv_COase"/>
</dbReference>
<comment type="caution">
    <text evidence="22">The sequence shown here is derived from an EMBL/GenBank/DDBJ whole genome shotgun (WGS) entry which is preliminary data.</text>
</comment>
<dbReference type="InterPro" id="IPR005481">
    <property type="entry name" value="BC-like_N"/>
</dbReference>
<feature type="domain" description="ATP-grasp" evidence="19">
    <location>
        <begin position="179"/>
        <end position="376"/>
    </location>
</feature>
<dbReference type="Pfam" id="PF02785">
    <property type="entry name" value="Biotin_carb_C"/>
    <property type="match status" value="1"/>
</dbReference>
<evidence type="ECO:0000256" key="7">
    <source>
        <dbReference type="ARBA" id="ARBA00022723"/>
    </source>
</evidence>
<dbReference type="CDD" id="cd07937">
    <property type="entry name" value="DRE_TIM_PC_TC_5S"/>
    <property type="match status" value="1"/>
</dbReference>
<reference evidence="22 23" key="1">
    <citation type="submission" date="2019-12" db="EMBL/GenBank/DDBJ databases">
        <title>A genome sequence resource for the geographically widespread anthracnose pathogen Colletotrichum asianum.</title>
        <authorList>
            <person name="Meng Y."/>
        </authorList>
    </citation>
    <scope>NUCLEOTIDE SEQUENCE [LARGE SCALE GENOMIC DNA]</scope>
    <source>
        <strain evidence="22 23">ICMP 18580</strain>
    </source>
</reference>
<evidence type="ECO:0000256" key="10">
    <source>
        <dbReference type="ARBA" id="ARBA00023267"/>
    </source>
</evidence>
<dbReference type="SMART" id="SM00878">
    <property type="entry name" value="Biotin_carb_C"/>
    <property type="match status" value="1"/>
</dbReference>
<dbReference type="InterPro" id="IPR011761">
    <property type="entry name" value="ATP-grasp"/>
</dbReference>
<evidence type="ECO:0000259" key="18">
    <source>
        <dbReference type="PROSITE" id="PS50968"/>
    </source>
</evidence>
<dbReference type="GO" id="GO:0006094">
    <property type="term" value="P:gluconeogenesis"/>
    <property type="evidence" value="ECO:0007669"/>
    <property type="project" value="UniProtKB-UniPathway"/>
</dbReference>
<feature type="modified residue" description="N6-biotinyllysine" evidence="17">
    <location>
        <position position="1179"/>
    </location>
</feature>
<comment type="pathway">
    <text evidence="3">Carbohydrate biosynthesis; gluconeogenesis.</text>
</comment>
<feature type="binding site" evidence="15">
    <location>
        <position position="259"/>
    </location>
    <ligand>
        <name>ATP</name>
        <dbReference type="ChEBI" id="CHEBI:30616"/>
    </ligand>
</feature>
<dbReference type="SUPFAM" id="SSF51230">
    <property type="entry name" value="Single hybrid motif"/>
    <property type="match status" value="1"/>
</dbReference>
<evidence type="ECO:0000256" key="14">
    <source>
        <dbReference type="PIRSR" id="PIRSR001594-1"/>
    </source>
</evidence>
<evidence type="ECO:0000256" key="17">
    <source>
        <dbReference type="PIRSR" id="PIRSR001594-4"/>
    </source>
</evidence>
<evidence type="ECO:0000256" key="4">
    <source>
        <dbReference type="ARBA" id="ARBA00013057"/>
    </source>
</evidence>
<keyword evidence="23" id="KW-1185">Reference proteome</keyword>
<keyword evidence="6 13" id="KW-0436">Ligase</keyword>
<feature type="binding site" evidence="16">
    <location>
        <position position="807"/>
    </location>
    <ligand>
        <name>Mn(2+)</name>
        <dbReference type="ChEBI" id="CHEBI:29035"/>
    </ligand>
</feature>
<evidence type="ECO:0000256" key="5">
    <source>
        <dbReference type="ARBA" id="ARBA00022432"/>
    </source>
</evidence>
<dbReference type="FunFam" id="2.40.50.100:FF:000003">
    <property type="entry name" value="Acetyl-CoA carboxylase biotin carboxyl carrier protein"/>
    <property type="match status" value="1"/>
</dbReference>
<keyword evidence="22" id="KW-0670">Pyruvate</keyword>
<dbReference type="PIRSF" id="PIRSF001594">
    <property type="entry name" value="Pyruv_carbox"/>
    <property type="match status" value="1"/>
</dbReference>
<feature type="active site" evidence="14">
    <location>
        <position position="351"/>
    </location>
</feature>
<dbReference type="SUPFAM" id="SSF51246">
    <property type="entry name" value="Rudiment single hybrid motif"/>
    <property type="match status" value="1"/>
</dbReference>
<dbReference type="InterPro" id="IPR003379">
    <property type="entry name" value="Carboxylase_cons_dom"/>
</dbReference>
<sequence length="1215" mass="133536">MAQTQPTFNDVFEDGDVEEVQKDPQTIHHIRANSSIMHLKKILVANRGEIRKYIHSSGPDSRKLTVVQPFVYIFRTAHELSLHTIAVFSYEDRLSMHRQKADEAYVIGKRGQYTPVGAYLAGDEIIKIAVEHGAQMIHPGYGFLSENAEFARNVEKAGLIFVGPTADVIDSLGDKVSARKLAIAADVPVVPGTEGAVATFEEVKSFTDQYGFPIIIKAAYGGGGRGMRVVREQESLKESFERATSEAKSAFGNGTVFVERFLDKPKHIEVQLLGDNHGNIVHLYERDCSVQRRHQKVVEIAPAKDLPSETRDAILNDAVKLAKSVNYRNAGTAEFLVDQQNRYYFIEINPRIQVEHTITEEITGIDIVAAQIQIAAGATLQQLGLTQDRISTRGFAIQCRITTEDPAKGFSPDTGKIEVYRSAGGNGVRLDGGNGFAGAVITPYYDSMLVKCTCHGSTYEIARRKILRALVEFRIRGVKTNIPFLASLLTHPTFIDGNCWTTFIDDTPQLFDLIGSQNRAQKLLAYLGDVAVNGSSIKGQIGEPKFKGDVILPELLKEDGTKLDVSQPCKKGWRQIIVDQGPKAFAKAVRANKGCLLMDTTWRDAHQSLLATRVRTVDLLNISKETSHALSNLYALECWGGATFDVAYRFLYEDPWDRLRRMRKAVPNIPFQMLLRGANGVAYASLPDNAIDHFVEQAKKNGVDIFRVFDALNDIDQLEVGIKAVHKAGGVVEGTVCYSGDSKFPLLLNPKKKYNLEYYLSLVDKLVALDIHVLGIKDMAGVLKPHAAKLLIGSIREKYPDLPIHVHTHDSAGTGVASMVACAQAGADAVDAATDSLSGMTSQPSINAIIASLEGSDLDPGLNPGHVRALDTYWQQLRLLYSPFEAHLAGPDPEVYEHEIPGGQLTNMMFQASQLGLGTQWAETKKAYEHANDLLGDIVKVTPTSKVVGDLAQFMVSNKLSAEDVKARASELDFPGSVLEFLEGMMGQPYGGFPEPLRSDALRGRRKLDKRPGLFLEPVDLAKVKRDLHKKFGGPVTECDIAAYVMYPKVFEDYKKFIQKYGDLSVLPTKYFLSRPEIGEEFHVELEKGKVLILKLLAIGPLSENTGQREVFYEMNGEVRQVTVDDNKASVENVSRPKADPSDSSQVGAPMAGVLVELRVKDGSDVKKGDPIAVLSAMKMEMVISAPHNGKVSTLQVKEGDSVDGSDLVCRIVKA</sequence>
<dbReference type="PROSITE" id="PS50979">
    <property type="entry name" value="BC"/>
    <property type="match status" value="1"/>
</dbReference>
<dbReference type="SUPFAM" id="SSF56059">
    <property type="entry name" value="Glutathione synthetase ATP-binding domain-like"/>
    <property type="match status" value="1"/>
</dbReference>
<evidence type="ECO:0000259" key="21">
    <source>
        <dbReference type="PROSITE" id="PS50991"/>
    </source>
</evidence>
<dbReference type="SUPFAM" id="SSF89000">
    <property type="entry name" value="post-HMGL domain-like"/>
    <property type="match status" value="1"/>
</dbReference>
<dbReference type="InterPro" id="IPR011054">
    <property type="entry name" value="Rudment_hybrid_motif"/>
</dbReference>
<dbReference type="Proteomes" id="UP000434172">
    <property type="component" value="Unassembled WGS sequence"/>
</dbReference>
<feature type="binding site" evidence="16">
    <location>
        <position position="604"/>
    </location>
    <ligand>
        <name>Mn(2+)</name>
        <dbReference type="ChEBI" id="CHEBI:29035"/>
    </ligand>
</feature>
<feature type="binding site" evidence="15">
    <location>
        <position position="294"/>
    </location>
    <ligand>
        <name>ATP</name>
        <dbReference type="ChEBI" id="CHEBI:30616"/>
    </ligand>
</feature>
<evidence type="ECO:0000256" key="1">
    <source>
        <dbReference type="ARBA" id="ARBA00001953"/>
    </source>
</evidence>
<feature type="domain" description="Lipoyl-binding" evidence="18">
    <location>
        <begin position="1138"/>
        <end position="1213"/>
    </location>
</feature>
<dbReference type="InterPro" id="IPR005479">
    <property type="entry name" value="CPAse_ATP-bd"/>
</dbReference>
<dbReference type="Gene3D" id="3.20.20.70">
    <property type="entry name" value="Aldolase class I"/>
    <property type="match status" value="1"/>
</dbReference>
<dbReference type="InterPro" id="IPR055268">
    <property type="entry name" value="PCB-like"/>
</dbReference>
<dbReference type="PROSITE" id="PS00867">
    <property type="entry name" value="CPSASE_2"/>
    <property type="match status" value="1"/>
</dbReference>
<dbReference type="PROSITE" id="PS50968">
    <property type="entry name" value="BIOTINYL_LIPOYL"/>
    <property type="match status" value="1"/>
</dbReference>
<dbReference type="FunFam" id="3.30.1490.20:FF:000018">
    <property type="entry name" value="Biotin carboxylase"/>
    <property type="match status" value="1"/>
</dbReference>
<dbReference type="Pfam" id="PF00682">
    <property type="entry name" value="HMGL-like"/>
    <property type="match status" value="1"/>
</dbReference>
<dbReference type="NCBIfam" id="NF009554">
    <property type="entry name" value="PRK12999.1"/>
    <property type="match status" value="1"/>
</dbReference>
<dbReference type="PROSITE" id="PS50975">
    <property type="entry name" value="ATP_GRASP"/>
    <property type="match status" value="1"/>
</dbReference>
<evidence type="ECO:0000259" key="20">
    <source>
        <dbReference type="PROSITE" id="PS50979"/>
    </source>
</evidence>
<dbReference type="PANTHER" id="PTHR43778:SF2">
    <property type="entry name" value="PYRUVATE CARBOXYLASE, MITOCHONDRIAL"/>
    <property type="match status" value="1"/>
</dbReference>
<evidence type="ECO:0000256" key="11">
    <source>
        <dbReference type="ARBA" id="ARBA00023268"/>
    </source>
</evidence>
<dbReference type="GO" id="GO:0046872">
    <property type="term" value="F:metal ion binding"/>
    <property type="evidence" value="ECO:0007669"/>
    <property type="project" value="UniProtKB-KW"/>
</dbReference>
<dbReference type="InterPro" id="IPR011053">
    <property type="entry name" value="Single_hybrid_motif"/>
</dbReference>
<dbReference type="PROSITE" id="PS50991">
    <property type="entry name" value="PYR_CT"/>
    <property type="match status" value="1"/>
</dbReference>
<dbReference type="PROSITE" id="PS00188">
    <property type="entry name" value="BIOTIN"/>
    <property type="match status" value="1"/>
</dbReference>
<keyword evidence="10 13" id="KW-0092">Biotin</keyword>
<dbReference type="InterPro" id="IPR011764">
    <property type="entry name" value="Biotin_carboxylation_dom"/>
</dbReference>
<dbReference type="Gene3D" id="2.40.50.100">
    <property type="match status" value="1"/>
</dbReference>
<accession>A0A8H3ZU47</accession>
<dbReference type="AlphaFoldDB" id="A0A8H3ZU47"/>
<dbReference type="PROSITE" id="PS00866">
    <property type="entry name" value="CPSASE_1"/>
    <property type="match status" value="1"/>
</dbReference>
<proteinExistence type="predicted"/>
<evidence type="ECO:0000256" key="6">
    <source>
        <dbReference type="ARBA" id="ARBA00022598"/>
    </source>
</evidence>
<dbReference type="Pfam" id="PF00364">
    <property type="entry name" value="Biotin_lipoyl"/>
    <property type="match status" value="1"/>
</dbReference>
<evidence type="ECO:0000256" key="13">
    <source>
        <dbReference type="PIRNR" id="PIRNR001594"/>
    </source>
</evidence>
<feature type="binding site" description="via carbamate group" evidence="16">
    <location>
        <position position="777"/>
    </location>
    <ligand>
        <name>Mn(2+)</name>
        <dbReference type="ChEBI" id="CHEBI:29035"/>
    </ligand>
</feature>
<organism evidence="22 23">
    <name type="scientific">Colletotrichum asianum</name>
    <dbReference type="NCBI Taxonomy" id="702518"/>
    <lineage>
        <taxon>Eukaryota</taxon>
        <taxon>Fungi</taxon>
        <taxon>Dikarya</taxon>
        <taxon>Ascomycota</taxon>
        <taxon>Pezizomycotina</taxon>
        <taxon>Sordariomycetes</taxon>
        <taxon>Hypocreomycetidae</taxon>
        <taxon>Glomerellales</taxon>
        <taxon>Glomerellaceae</taxon>
        <taxon>Colletotrichum</taxon>
        <taxon>Colletotrichum gloeosporioides species complex</taxon>
    </lineage>
</organism>
<dbReference type="NCBIfam" id="TIGR01235">
    <property type="entry name" value="pyruv_carbox"/>
    <property type="match status" value="1"/>
</dbReference>
<dbReference type="InterPro" id="IPR016185">
    <property type="entry name" value="PreATP-grasp_dom_sf"/>
</dbReference>
<feature type="modified residue" description="N6-carboxylysine" evidence="17">
    <location>
        <position position="777"/>
    </location>
</feature>
<dbReference type="InterPro" id="IPR000891">
    <property type="entry name" value="PYR_CT"/>
</dbReference>
<comment type="cofactor">
    <cofactor evidence="1 13">
        <name>biotin</name>
        <dbReference type="ChEBI" id="CHEBI:57586"/>
    </cofactor>
</comment>
<feature type="binding site" evidence="15">
    <location>
        <position position="942"/>
    </location>
    <ligand>
        <name>substrate</name>
    </ligand>
</feature>
<dbReference type="GO" id="GO:0005737">
    <property type="term" value="C:cytoplasm"/>
    <property type="evidence" value="ECO:0007669"/>
    <property type="project" value="TreeGrafter"/>
</dbReference>
<dbReference type="GO" id="GO:0005524">
    <property type="term" value="F:ATP binding"/>
    <property type="evidence" value="ECO:0007669"/>
    <property type="project" value="UniProtKB-UniRule"/>
</dbReference>
<feature type="binding site" evidence="15">
    <location>
        <position position="175"/>
    </location>
    <ligand>
        <name>ATP</name>
        <dbReference type="ChEBI" id="CHEBI:30616"/>
    </ligand>
</feature>
<evidence type="ECO:0000256" key="2">
    <source>
        <dbReference type="ARBA" id="ARBA00002380"/>
    </source>
</evidence>
<dbReference type="FunFam" id="3.30.470.20:FF:000012">
    <property type="entry name" value="Pyruvate carboxylase"/>
    <property type="match status" value="1"/>
</dbReference>
<protein>
    <recommendedName>
        <fullName evidence="4 13">Pyruvate carboxylase</fullName>
        <ecNumber evidence="4 13">6.4.1.1</ecNumber>
    </recommendedName>
</protein>
<feature type="binding site" evidence="16">
    <location>
        <position position="809"/>
    </location>
    <ligand>
        <name>Mn(2+)</name>
        <dbReference type="ChEBI" id="CHEBI:29035"/>
    </ligand>
</feature>
<evidence type="ECO:0000256" key="12">
    <source>
        <dbReference type="ARBA" id="ARBA00049382"/>
    </source>
</evidence>
<evidence type="ECO:0000313" key="23">
    <source>
        <dbReference type="Proteomes" id="UP000434172"/>
    </source>
</evidence>
<evidence type="ECO:0000256" key="15">
    <source>
        <dbReference type="PIRSR" id="PIRSR001594-2"/>
    </source>
</evidence>
<name>A0A8H3ZU47_9PEZI</name>
<dbReference type="SUPFAM" id="SSF51569">
    <property type="entry name" value="Aldolase"/>
    <property type="match status" value="1"/>
</dbReference>
<dbReference type="Pfam" id="PF02786">
    <property type="entry name" value="CPSase_L_D2"/>
    <property type="match status" value="1"/>
</dbReference>
<feature type="binding site" evidence="15">
    <location>
        <position position="676"/>
    </location>
    <ligand>
        <name>substrate</name>
    </ligand>
</feature>
<dbReference type="InterPro" id="IPR000089">
    <property type="entry name" value="Biotin_lipoyl"/>
</dbReference>
<dbReference type="InterPro" id="IPR005482">
    <property type="entry name" value="Biotin_COase_C"/>
</dbReference>
<dbReference type="InterPro" id="IPR001882">
    <property type="entry name" value="Biotin_BS"/>
</dbReference>
<dbReference type="GO" id="GO:0004736">
    <property type="term" value="F:pyruvate carboxylase activity"/>
    <property type="evidence" value="ECO:0007669"/>
    <property type="project" value="UniProtKB-EC"/>
</dbReference>
<keyword evidence="8 13" id="KW-0547">Nucleotide-binding</keyword>
<keyword evidence="7 16" id="KW-0479">Metal-binding</keyword>
<evidence type="ECO:0000256" key="16">
    <source>
        <dbReference type="PIRSR" id="PIRSR001594-3"/>
    </source>
</evidence>
<dbReference type="Pfam" id="PF02436">
    <property type="entry name" value="PYC_OADA"/>
    <property type="match status" value="1"/>
</dbReference>
<dbReference type="EMBL" id="WOWK01000001">
    <property type="protein sequence ID" value="KAF0332018.1"/>
    <property type="molecule type" value="Genomic_DNA"/>
</dbReference>
<gene>
    <name evidence="22" type="ORF">GQ607_000034</name>
</gene>
<keyword evidence="11" id="KW-0511">Multifunctional enzyme</keyword>
<evidence type="ECO:0000256" key="3">
    <source>
        <dbReference type="ARBA" id="ARBA00004742"/>
    </source>
</evidence>
<comment type="catalytic activity">
    <reaction evidence="12 13">
        <text>hydrogencarbonate + pyruvate + ATP = oxaloacetate + ADP + phosphate + H(+)</text>
        <dbReference type="Rhea" id="RHEA:20844"/>
        <dbReference type="ChEBI" id="CHEBI:15361"/>
        <dbReference type="ChEBI" id="CHEBI:15378"/>
        <dbReference type="ChEBI" id="CHEBI:16452"/>
        <dbReference type="ChEBI" id="CHEBI:17544"/>
        <dbReference type="ChEBI" id="CHEBI:30616"/>
        <dbReference type="ChEBI" id="CHEBI:43474"/>
        <dbReference type="ChEBI" id="CHEBI:456216"/>
        <dbReference type="EC" id="6.4.1.1"/>
    </reaction>
</comment>
<dbReference type="NCBIfam" id="NF006761">
    <property type="entry name" value="PRK09282.1"/>
    <property type="match status" value="1"/>
</dbReference>
<dbReference type="OrthoDB" id="196847at2759"/>
<dbReference type="Gene3D" id="3.30.470.20">
    <property type="entry name" value="ATP-grasp fold, B domain"/>
    <property type="match status" value="1"/>
</dbReference>
<dbReference type="EC" id="6.4.1.1" evidence="4 13"/>
<comment type="function">
    <text evidence="13">Catalyzes a 2-step reaction, involving the ATP-dependent carboxylation of the covalently attached biotin in the first step and the transfer of the carboxyl group to pyruvate in the second.</text>
</comment>
<evidence type="ECO:0000259" key="19">
    <source>
        <dbReference type="PROSITE" id="PS50975"/>
    </source>
</evidence>
<dbReference type="UniPathway" id="UPA00138"/>
<dbReference type="SUPFAM" id="SSF52440">
    <property type="entry name" value="PreATP-grasp domain"/>
    <property type="match status" value="1"/>
</dbReference>
<keyword evidence="9 13" id="KW-0067">ATP-binding</keyword>
<dbReference type="Pfam" id="PF00289">
    <property type="entry name" value="Biotin_carb_N"/>
    <property type="match status" value="1"/>
</dbReference>
<dbReference type="FunFam" id="3.20.20.70:FF:000033">
    <property type="entry name" value="Pyruvate carboxylase"/>
    <property type="match status" value="1"/>
</dbReference>